<dbReference type="AlphaFoldDB" id="A0A6A5T792"/>
<evidence type="ECO:0000313" key="2">
    <source>
        <dbReference type="EMBL" id="KAF1946616.1"/>
    </source>
</evidence>
<gene>
    <name evidence="2" type="ORF">EJ02DRAFT_393611</name>
</gene>
<accession>A0A6A5T792</accession>
<keyword evidence="3" id="KW-1185">Reference proteome</keyword>
<sequence length="544" mass="60999">MAEVLGVITGLYTAGQALQTFAHQIHKWRHVSERLFDIREGLDVVKVTLESWQYKYDIQAHRPDLHMRILFGKEGFERIQATLGSISIVARTIESDIDRVKGQALKVRTPGDPNDSANEEVVKDCLRRIQRNTTWSRKFKLSVLGKADDLEMRLERLHRKLNALERFSDSYLEQEHPYIFAEVKRLPGRRFIFKVGNGRMDTVQSKLLGALAARKDAELLHRATGKGNQVHIGLSVPQIHKRDFAFLLSLNGRTYEVLVHPVKIKAVNDPLRVQTSFLTAVPALIRNTHEACYMLPSSSTSAGFQVSIPPASLLSDLECKDALSTIVRQQNTRLGSQILYPQDQCAIASGIAQGCFRLIGSQWLTFLDCTNVRWRRTKEGKWTSMLTAAPGTAAVTRSLDKCLVANRQRRDSRDLSKHMHIFRIGLVLAELALKSPILYIDFDDSTNMTKLFINDGEEVDAGEVAAQVDLKSNVFLGNMVFFCLNVLQNRDAMADKSIEGAYFQDVLKQAEELDGLIRADKRRGGVSPGGSGMSTPRNGGSYVF</sequence>
<evidence type="ECO:0000313" key="3">
    <source>
        <dbReference type="Proteomes" id="UP000800038"/>
    </source>
</evidence>
<name>A0A6A5T792_9PLEO</name>
<reference evidence="2" key="1">
    <citation type="journal article" date="2020" name="Stud. Mycol.">
        <title>101 Dothideomycetes genomes: a test case for predicting lifestyles and emergence of pathogens.</title>
        <authorList>
            <person name="Haridas S."/>
            <person name="Albert R."/>
            <person name="Binder M."/>
            <person name="Bloem J."/>
            <person name="Labutti K."/>
            <person name="Salamov A."/>
            <person name="Andreopoulos B."/>
            <person name="Baker S."/>
            <person name="Barry K."/>
            <person name="Bills G."/>
            <person name="Bluhm B."/>
            <person name="Cannon C."/>
            <person name="Castanera R."/>
            <person name="Culley D."/>
            <person name="Daum C."/>
            <person name="Ezra D."/>
            <person name="Gonzalez J."/>
            <person name="Henrissat B."/>
            <person name="Kuo A."/>
            <person name="Liang C."/>
            <person name="Lipzen A."/>
            <person name="Lutzoni F."/>
            <person name="Magnuson J."/>
            <person name="Mondo S."/>
            <person name="Nolan M."/>
            <person name="Ohm R."/>
            <person name="Pangilinan J."/>
            <person name="Park H.-J."/>
            <person name="Ramirez L."/>
            <person name="Alfaro M."/>
            <person name="Sun H."/>
            <person name="Tritt A."/>
            <person name="Yoshinaga Y."/>
            <person name="Zwiers L.-H."/>
            <person name="Turgeon B."/>
            <person name="Goodwin S."/>
            <person name="Spatafora J."/>
            <person name="Crous P."/>
            <person name="Grigoriev I."/>
        </authorList>
    </citation>
    <scope>NUCLEOTIDE SEQUENCE</scope>
    <source>
        <strain evidence="2">CBS 161.51</strain>
    </source>
</reference>
<dbReference type="EMBL" id="ML976002">
    <property type="protein sequence ID" value="KAF1946616.1"/>
    <property type="molecule type" value="Genomic_DNA"/>
</dbReference>
<dbReference type="OrthoDB" id="5374070at2759"/>
<protein>
    <submittedName>
        <fullName evidence="2">Uncharacterized protein</fullName>
    </submittedName>
</protein>
<evidence type="ECO:0000256" key="1">
    <source>
        <dbReference type="SAM" id="MobiDB-lite"/>
    </source>
</evidence>
<proteinExistence type="predicted"/>
<feature type="region of interest" description="Disordered" evidence="1">
    <location>
        <begin position="521"/>
        <end position="544"/>
    </location>
</feature>
<organism evidence="2 3">
    <name type="scientific">Clathrospora elynae</name>
    <dbReference type="NCBI Taxonomy" id="706981"/>
    <lineage>
        <taxon>Eukaryota</taxon>
        <taxon>Fungi</taxon>
        <taxon>Dikarya</taxon>
        <taxon>Ascomycota</taxon>
        <taxon>Pezizomycotina</taxon>
        <taxon>Dothideomycetes</taxon>
        <taxon>Pleosporomycetidae</taxon>
        <taxon>Pleosporales</taxon>
        <taxon>Diademaceae</taxon>
        <taxon>Clathrospora</taxon>
    </lineage>
</organism>
<dbReference type="Proteomes" id="UP000800038">
    <property type="component" value="Unassembled WGS sequence"/>
</dbReference>